<evidence type="ECO:0000313" key="7">
    <source>
        <dbReference type="Proteomes" id="UP000017119"/>
    </source>
</evidence>
<comment type="similarity">
    <text evidence="1">Belongs to the type-I restriction system S methylase family.</text>
</comment>
<evidence type="ECO:0000259" key="5">
    <source>
        <dbReference type="Pfam" id="PF01420"/>
    </source>
</evidence>
<dbReference type="Gene3D" id="1.10.287.1120">
    <property type="entry name" value="Bipartite methylase S protein"/>
    <property type="match status" value="1"/>
</dbReference>
<evidence type="ECO:0000256" key="2">
    <source>
        <dbReference type="ARBA" id="ARBA00022747"/>
    </source>
</evidence>
<evidence type="ECO:0000256" key="3">
    <source>
        <dbReference type="ARBA" id="ARBA00023125"/>
    </source>
</evidence>
<dbReference type="Proteomes" id="UP000017119">
    <property type="component" value="Chromosome"/>
</dbReference>
<dbReference type="PANTHER" id="PTHR30408:SF12">
    <property type="entry name" value="TYPE I RESTRICTION ENZYME MJAVIII SPECIFICITY SUBUNIT"/>
    <property type="match status" value="1"/>
</dbReference>
<organism evidence="6 7">
    <name type="scientific">Mycoplasma parvum str. Indiana</name>
    <dbReference type="NCBI Taxonomy" id="1403316"/>
    <lineage>
        <taxon>Bacteria</taxon>
        <taxon>Bacillati</taxon>
        <taxon>Mycoplasmatota</taxon>
        <taxon>Mollicutes</taxon>
        <taxon>Mycoplasmataceae</taxon>
        <taxon>Mycoplasma</taxon>
    </lineage>
</organism>
<dbReference type="InterPro" id="IPR000055">
    <property type="entry name" value="Restrct_endonuc_typeI_TRD"/>
</dbReference>
<accession>U5NC96</accession>
<name>U5NC96_9MOLU</name>
<evidence type="ECO:0000256" key="4">
    <source>
        <dbReference type="SAM" id="Phobius"/>
    </source>
</evidence>
<keyword evidence="4" id="KW-0812">Transmembrane</keyword>
<gene>
    <name evidence="6" type="ORF">PRV_02345</name>
</gene>
<dbReference type="Gene3D" id="3.90.220.20">
    <property type="entry name" value="DNA methylase specificity domains"/>
    <property type="match status" value="2"/>
</dbReference>
<keyword evidence="4" id="KW-1133">Transmembrane helix</keyword>
<dbReference type="InterPro" id="IPR044946">
    <property type="entry name" value="Restrct_endonuc_typeI_TRD_sf"/>
</dbReference>
<dbReference type="STRING" id="1403316.PRV_02345"/>
<keyword evidence="3" id="KW-0238">DNA-binding</keyword>
<evidence type="ECO:0000313" key="6">
    <source>
        <dbReference type="EMBL" id="AGX89206.1"/>
    </source>
</evidence>
<keyword evidence="7" id="KW-1185">Reference proteome</keyword>
<dbReference type="AlphaFoldDB" id="U5NC96"/>
<dbReference type="GO" id="GO:0003677">
    <property type="term" value="F:DNA binding"/>
    <property type="evidence" value="ECO:0007669"/>
    <property type="project" value="UniProtKB-KW"/>
</dbReference>
<dbReference type="SUPFAM" id="SSF116734">
    <property type="entry name" value="DNA methylase specificity domain"/>
    <property type="match status" value="1"/>
</dbReference>
<keyword evidence="2" id="KW-0680">Restriction system</keyword>
<protein>
    <recommendedName>
        <fullName evidence="5">Type I restriction modification DNA specificity domain-containing protein</fullName>
    </recommendedName>
</protein>
<dbReference type="OrthoDB" id="400808at2"/>
<dbReference type="RefSeq" id="WP_022770211.1">
    <property type="nucleotide sequence ID" value="NC_022575.1"/>
</dbReference>
<dbReference type="GO" id="GO:0009307">
    <property type="term" value="P:DNA restriction-modification system"/>
    <property type="evidence" value="ECO:0007669"/>
    <property type="project" value="UniProtKB-KW"/>
</dbReference>
<feature type="domain" description="Type I restriction modification DNA specificity" evidence="5">
    <location>
        <begin position="3"/>
        <end position="182"/>
    </location>
</feature>
<dbReference type="InterPro" id="IPR052021">
    <property type="entry name" value="Type-I_RS_S_subunit"/>
</dbReference>
<sequence length="273" mass="32359">MYKWELTTLDKLGTFNRGKQTHYPKNDPTLFENGNIPFVETQDCKSSRLFIRKVKKFYNQKGLKQGKLFPINTVCISSEGNIADSALLSKTSCLSCHIHGFNSYQGISDPKFIKYCFDFSQIKDSCLALAKSATTRLSLTTERLKIVKFPYPLFQIQQKIGDILSAYDELSENNERQIELLEALRTYFYKKLLLNNFQNNWKRLKLEEMASITKGTKPASHALQNQYIYIYIWWKCVSFLYFFIWYKKIFNFLWKLCCYFYISRRDKFSHKTF</sequence>
<dbReference type="HOGENOM" id="CLU_021095_4_0_14"/>
<reference evidence="6 7" key="1">
    <citation type="journal article" date="2013" name="Genome Announc.">
        <title>Genome Sequence of Mycoplasma parvum (Formerly Eperythrozoon parvum), a Diminutive Hemoplasma of the Pig.</title>
        <authorList>
            <person name="do Nascimento N.C."/>
            <person name="Dos Santos A.P."/>
            <person name="Chu Y."/>
            <person name="Guimaraes A.M."/>
            <person name="Pagliaro A."/>
            <person name="Messick J.B."/>
        </authorList>
    </citation>
    <scope>NUCLEOTIDE SEQUENCE [LARGE SCALE GENOMIC DNA]</scope>
    <source>
        <strain evidence="6 7">Indiana</strain>
    </source>
</reference>
<feature type="transmembrane region" description="Helical" evidence="4">
    <location>
        <begin position="227"/>
        <end position="246"/>
    </location>
</feature>
<dbReference type="PANTHER" id="PTHR30408">
    <property type="entry name" value="TYPE-1 RESTRICTION ENZYME ECOKI SPECIFICITY PROTEIN"/>
    <property type="match status" value="1"/>
</dbReference>
<proteinExistence type="inferred from homology"/>
<evidence type="ECO:0000256" key="1">
    <source>
        <dbReference type="ARBA" id="ARBA00010923"/>
    </source>
</evidence>
<dbReference type="EMBL" id="CP006771">
    <property type="protein sequence ID" value="AGX89206.1"/>
    <property type="molecule type" value="Genomic_DNA"/>
</dbReference>
<dbReference type="KEGG" id="mpv:PRV_02345"/>
<dbReference type="Pfam" id="PF01420">
    <property type="entry name" value="Methylase_S"/>
    <property type="match status" value="1"/>
</dbReference>
<keyword evidence="4" id="KW-0472">Membrane</keyword>